<protein>
    <recommendedName>
        <fullName evidence="1">RNA helicase</fullName>
        <ecNumber evidence="1">3.6.4.13</ecNumber>
    </recommendedName>
</protein>
<keyword evidence="3 7" id="KW-0378">Hydrolase</keyword>
<dbReference type="Gene3D" id="3.40.50.300">
    <property type="entry name" value="P-loop containing nucleotide triphosphate hydrolases"/>
    <property type="match status" value="2"/>
</dbReference>
<sequence>RGQSSDGESLRGPADKGAMNRNGSLRSTEVPQAPDDPPATPTIDWNDIRENRKKYEELKWKDLPPLKKNFYTEAASVSMLTPEEVREWRKENNNIFVDDIKEEGAKRPIPNPCRTFLEAFELYPEIMENIERVGFIKPTPIQSQAWPVLLSGEDLIAIAQTGTGKTLAYLLPGFIHMDGQPVPRAERGGPGMLVLTPTRELALQIETECNKYRYKGYKSICIYGGGDRRGQINLVKSGVDIVIATPGRLNDLQMNELINLHSVTYLVLDEADRMLDMGFEPQILKILLDIRPDRQTVLTSATWPTGVRRLGKSYLKNPMMVYVGTLDLAAVNTVEQTLLIVQEEEKKMYVFDFIRNMQSQDKVLVFVGKKIIADDLSSDMCLQGIAVQCLHGDREQSAREEALRDFKEALAPFSSAEG</sequence>
<evidence type="ECO:0000259" key="9">
    <source>
        <dbReference type="PROSITE" id="PS51192"/>
    </source>
</evidence>
<evidence type="ECO:0000256" key="6">
    <source>
        <dbReference type="PROSITE-ProRule" id="PRU00552"/>
    </source>
</evidence>
<comment type="caution">
    <text evidence="11">The sequence shown here is derived from an EMBL/GenBank/DDBJ whole genome shotgun (WGS) entry which is preliminary data.</text>
</comment>
<dbReference type="Pfam" id="PF00270">
    <property type="entry name" value="DEAD"/>
    <property type="match status" value="1"/>
</dbReference>
<accession>A0ABU7BU94</accession>
<keyword evidence="4 7" id="KW-0347">Helicase</keyword>
<evidence type="ECO:0000256" key="4">
    <source>
        <dbReference type="ARBA" id="ARBA00022806"/>
    </source>
</evidence>
<dbReference type="SUPFAM" id="SSF52540">
    <property type="entry name" value="P-loop containing nucleoside triphosphate hydrolases"/>
    <property type="match status" value="2"/>
</dbReference>
<feature type="region of interest" description="Disordered" evidence="8">
    <location>
        <begin position="1"/>
        <end position="48"/>
    </location>
</feature>
<dbReference type="Pfam" id="PF00271">
    <property type="entry name" value="Helicase_C"/>
    <property type="match status" value="1"/>
</dbReference>
<dbReference type="PROSITE" id="PS51195">
    <property type="entry name" value="Q_MOTIF"/>
    <property type="match status" value="1"/>
</dbReference>
<dbReference type="InterPro" id="IPR011545">
    <property type="entry name" value="DEAD/DEAH_box_helicase_dom"/>
</dbReference>
<dbReference type="InterPro" id="IPR014001">
    <property type="entry name" value="Helicase_ATP-bd"/>
</dbReference>
<evidence type="ECO:0000256" key="5">
    <source>
        <dbReference type="ARBA" id="ARBA00022840"/>
    </source>
</evidence>
<dbReference type="InterPro" id="IPR027417">
    <property type="entry name" value="P-loop_NTPase"/>
</dbReference>
<feature type="domain" description="DEAD-box RNA helicase Q" evidence="10">
    <location>
        <begin position="115"/>
        <end position="143"/>
    </location>
</feature>
<dbReference type="EMBL" id="JAHUTI010063253">
    <property type="protein sequence ID" value="MED6252969.1"/>
    <property type="molecule type" value="Genomic_DNA"/>
</dbReference>
<keyword evidence="5 7" id="KW-0067">ATP-binding</keyword>
<evidence type="ECO:0000256" key="8">
    <source>
        <dbReference type="SAM" id="MobiDB-lite"/>
    </source>
</evidence>
<gene>
    <name evidence="11" type="primary">DDX43</name>
    <name evidence="11" type="ORF">ATANTOWER_020119</name>
</gene>
<keyword evidence="2 7" id="KW-0547">Nucleotide-binding</keyword>
<dbReference type="CDD" id="cd17958">
    <property type="entry name" value="DEADc_DDX43_DDX53"/>
    <property type="match status" value="1"/>
</dbReference>
<evidence type="ECO:0000256" key="1">
    <source>
        <dbReference type="ARBA" id="ARBA00012552"/>
    </source>
</evidence>
<comment type="similarity">
    <text evidence="7">Belongs to the DEAD box helicase family.</text>
</comment>
<dbReference type="Proteomes" id="UP001345963">
    <property type="component" value="Unassembled WGS sequence"/>
</dbReference>
<evidence type="ECO:0000259" key="10">
    <source>
        <dbReference type="PROSITE" id="PS51195"/>
    </source>
</evidence>
<feature type="short sequence motif" description="Q motif" evidence="6">
    <location>
        <begin position="115"/>
        <end position="143"/>
    </location>
</feature>
<evidence type="ECO:0000256" key="3">
    <source>
        <dbReference type="ARBA" id="ARBA00022801"/>
    </source>
</evidence>
<reference evidence="11 12" key="1">
    <citation type="submission" date="2021-07" db="EMBL/GenBank/DDBJ databases">
        <authorList>
            <person name="Palmer J.M."/>
        </authorList>
    </citation>
    <scope>NUCLEOTIDE SEQUENCE [LARGE SCALE GENOMIC DNA]</scope>
    <source>
        <strain evidence="11 12">AT_MEX2019</strain>
        <tissue evidence="11">Muscle</tissue>
    </source>
</reference>
<feature type="compositionally biased region" description="Polar residues" evidence="8">
    <location>
        <begin position="21"/>
        <end position="30"/>
    </location>
</feature>
<name>A0ABU7BU94_9TELE</name>
<evidence type="ECO:0000313" key="11">
    <source>
        <dbReference type="EMBL" id="MED6252969.1"/>
    </source>
</evidence>
<feature type="non-terminal residue" evidence="11">
    <location>
        <position position="1"/>
    </location>
</feature>
<evidence type="ECO:0000256" key="2">
    <source>
        <dbReference type="ARBA" id="ARBA00022741"/>
    </source>
</evidence>
<dbReference type="PROSITE" id="PS51192">
    <property type="entry name" value="HELICASE_ATP_BIND_1"/>
    <property type="match status" value="1"/>
</dbReference>
<dbReference type="EC" id="3.6.4.13" evidence="1"/>
<dbReference type="PROSITE" id="PS00039">
    <property type="entry name" value="DEAD_ATP_HELICASE"/>
    <property type="match status" value="1"/>
</dbReference>
<dbReference type="GO" id="GO:0004386">
    <property type="term" value="F:helicase activity"/>
    <property type="evidence" value="ECO:0007669"/>
    <property type="project" value="UniProtKB-KW"/>
</dbReference>
<evidence type="ECO:0000313" key="12">
    <source>
        <dbReference type="Proteomes" id="UP001345963"/>
    </source>
</evidence>
<evidence type="ECO:0000256" key="7">
    <source>
        <dbReference type="RuleBase" id="RU000492"/>
    </source>
</evidence>
<dbReference type="InterPro" id="IPR014014">
    <property type="entry name" value="RNA_helicase_DEAD_Q_motif"/>
</dbReference>
<feature type="domain" description="Helicase ATP-binding" evidence="9">
    <location>
        <begin position="146"/>
        <end position="321"/>
    </location>
</feature>
<dbReference type="SMART" id="SM00487">
    <property type="entry name" value="DEXDc"/>
    <property type="match status" value="1"/>
</dbReference>
<proteinExistence type="inferred from homology"/>
<dbReference type="PANTHER" id="PTHR47958">
    <property type="entry name" value="ATP-DEPENDENT RNA HELICASE DBP3"/>
    <property type="match status" value="1"/>
</dbReference>
<dbReference type="InterPro" id="IPR000629">
    <property type="entry name" value="RNA-helicase_DEAD-box_CS"/>
</dbReference>
<dbReference type="InterPro" id="IPR001650">
    <property type="entry name" value="Helicase_C-like"/>
</dbReference>
<keyword evidence="12" id="KW-1185">Reference proteome</keyword>
<organism evidence="11 12">
    <name type="scientific">Ataeniobius toweri</name>
    <dbReference type="NCBI Taxonomy" id="208326"/>
    <lineage>
        <taxon>Eukaryota</taxon>
        <taxon>Metazoa</taxon>
        <taxon>Chordata</taxon>
        <taxon>Craniata</taxon>
        <taxon>Vertebrata</taxon>
        <taxon>Euteleostomi</taxon>
        <taxon>Actinopterygii</taxon>
        <taxon>Neopterygii</taxon>
        <taxon>Teleostei</taxon>
        <taxon>Neoteleostei</taxon>
        <taxon>Acanthomorphata</taxon>
        <taxon>Ovalentaria</taxon>
        <taxon>Atherinomorphae</taxon>
        <taxon>Cyprinodontiformes</taxon>
        <taxon>Goodeidae</taxon>
        <taxon>Ataeniobius</taxon>
    </lineage>
</organism>